<dbReference type="Pfam" id="PF13591">
    <property type="entry name" value="MerR_2"/>
    <property type="match status" value="1"/>
</dbReference>
<dbReference type="OrthoDB" id="9800876at2"/>
<keyword evidence="1" id="KW-0175">Coiled coil</keyword>
<evidence type="ECO:0000313" key="2">
    <source>
        <dbReference type="EMBL" id="SHI97197.1"/>
    </source>
</evidence>
<dbReference type="Proteomes" id="UP000184387">
    <property type="component" value="Unassembled WGS sequence"/>
</dbReference>
<dbReference type="Gene3D" id="1.10.1660.10">
    <property type="match status" value="1"/>
</dbReference>
<name>A0A1M6FHN8_9PROT</name>
<accession>A0A1M6FHN8</accession>
<gene>
    <name evidence="2" type="ORF">SAMN02745194_01452</name>
</gene>
<reference evidence="2 3" key="1">
    <citation type="submission" date="2016-11" db="EMBL/GenBank/DDBJ databases">
        <authorList>
            <person name="Jaros S."/>
            <person name="Januszkiewicz K."/>
            <person name="Wedrychowicz H."/>
        </authorList>
    </citation>
    <scope>NUCLEOTIDE SEQUENCE [LARGE SCALE GENOMIC DNA]</scope>
    <source>
        <strain evidence="2 3">DSM 14916</strain>
    </source>
</reference>
<sequence>MITFESVLTRVSGLDAPRLEAWIAEGWVRPARQEGRLLFEEIDIARCRLILELHEELEVNEAAMPVVLRLLDQLHQTRRQLRRLAEALEQARGETGNDHG</sequence>
<evidence type="ECO:0000256" key="1">
    <source>
        <dbReference type="SAM" id="Coils"/>
    </source>
</evidence>
<keyword evidence="3" id="KW-1185">Reference proteome</keyword>
<dbReference type="EMBL" id="FQZF01000007">
    <property type="protein sequence ID" value="SHI97197.1"/>
    <property type="molecule type" value="Genomic_DNA"/>
</dbReference>
<dbReference type="RefSeq" id="WP_073133107.1">
    <property type="nucleotide sequence ID" value="NZ_FQZF01000007.1"/>
</dbReference>
<feature type="coiled-coil region" evidence="1">
    <location>
        <begin position="67"/>
        <end position="94"/>
    </location>
</feature>
<dbReference type="STRING" id="198092.SAMN02745194_01452"/>
<evidence type="ECO:0000313" key="3">
    <source>
        <dbReference type="Proteomes" id="UP000184387"/>
    </source>
</evidence>
<dbReference type="AlphaFoldDB" id="A0A1M6FHN8"/>
<proteinExistence type="predicted"/>
<protein>
    <submittedName>
        <fullName evidence="2">Chaperone modulatory protein CbpM</fullName>
    </submittedName>
</protein>
<organism evidence="2 3">
    <name type="scientific">Muricoccus roseus</name>
    <dbReference type="NCBI Taxonomy" id="198092"/>
    <lineage>
        <taxon>Bacteria</taxon>
        <taxon>Pseudomonadati</taxon>
        <taxon>Pseudomonadota</taxon>
        <taxon>Alphaproteobacteria</taxon>
        <taxon>Acetobacterales</taxon>
        <taxon>Roseomonadaceae</taxon>
        <taxon>Muricoccus</taxon>
    </lineage>
</organism>